<organism evidence="1 2">
    <name type="scientific">Diphasiastrum complanatum</name>
    <name type="common">Issler's clubmoss</name>
    <name type="synonym">Lycopodium complanatum</name>
    <dbReference type="NCBI Taxonomy" id="34168"/>
    <lineage>
        <taxon>Eukaryota</taxon>
        <taxon>Viridiplantae</taxon>
        <taxon>Streptophyta</taxon>
        <taxon>Embryophyta</taxon>
        <taxon>Tracheophyta</taxon>
        <taxon>Lycopodiopsida</taxon>
        <taxon>Lycopodiales</taxon>
        <taxon>Lycopodiaceae</taxon>
        <taxon>Lycopodioideae</taxon>
        <taxon>Diphasiastrum</taxon>
    </lineage>
</organism>
<name>A0ACC2CJE5_DIPCM</name>
<reference evidence="2" key="1">
    <citation type="journal article" date="2024" name="Proc. Natl. Acad. Sci. U.S.A.">
        <title>Extraordinary preservation of gene collinearity over three hundred million years revealed in homosporous lycophytes.</title>
        <authorList>
            <person name="Li C."/>
            <person name="Wickell D."/>
            <person name="Kuo L.Y."/>
            <person name="Chen X."/>
            <person name="Nie B."/>
            <person name="Liao X."/>
            <person name="Peng D."/>
            <person name="Ji J."/>
            <person name="Jenkins J."/>
            <person name="Williams M."/>
            <person name="Shu S."/>
            <person name="Plott C."/>
            <person name="Barry K."/>
            <person name="Rajasekar S."/>
            <person name="Grimwood J."/>
            <person name="Han X."/>
            <person name="Sun S."/>
            <person name="Hou Z."/>
            <person name="He W."/>
            <person name="Dai G."/>
            <person name="Sun C."/>
            <person name="Schmutz J."/>
            <person name="Leebens-Mack J.H."/>
            <person name="Li F.W."/>
            <person name="Wang L."/>
        </authorList>
    </citation>
    <scope>NUCLEOTIDE SEQUENCE [LARGE SCALE GENOMIC DNA]</scope>
    <source>
        <strain evidence="2">cv. PW_Plant_1</strain>
    </source>
</reference>
<proteinExistence type="predicted"/>
<dbReference type="EMBL" id="CM055101">
    <property type="protein sequence ID" value="KAJ7542156.1"/>
    <property type="molecule type" value="Genomic_DNA"/>
</dbReference>
<evidence type="ECO:0000313" key="2">
    <source>
        <dbReference type="Proteomes" id="UP001162992"/>
    </source>
</evidence>
<dbReference type="Proteomes" id="UP001162992">
    <property type="component" value="Chromosome 10"/>
</dbReference>
<comment type="caution">
    <text evidence="1">The sequence shown here is derived from an EMBL/GenBank/DDBJ whole genome shotgun (WGS) entry which is preliminary data.</text>
</comment>
<accession>A0ACC2CJE5</accession>
<evidence type="ECO:0000313" key="1">
    <source>
        <dbReference type="EMBL" id="KAJ7542156.1"/>
    </source>
</evidence>
<keyword evidence="2" id="KW-1185">Reference proteome</keyword>
<gene>
    <name evidence="1" type="ORF">O6H91_10G092300</name>
</gene>
<protein>
    <submittedName>
        <fullName evidence="1">Uncharacterized protein</fullName>
    </submittedName>
</protein>
<sequence>MKLSKAQESRLEKQRLNDDQRDTLLKYLKDDQLASLSNNFLDRSDSFRRKREADERATEKSQMEALKKKERLKKAIELSSDENMWIAKTVEDHDTKFDREQRVLQQLIKGSSELKSLKTKLQVAEMNRQRHQQMQEKQVLELEEASRNAAYHKLMEKQLAEAQKKESAKTYHQQLLKVEAKMKLEEQLLEKEALRQLEREENQQVHEEMDKLIAQVKEEHRSEAAVKSGKQARAREYIAEYSQHHAKMKNRMEIEERQKEEEILRYQAKVEQRLAEKEVKDNEKREQNEKIHAKLSAGKEEEARQKEQLETVLNDLYFEEAEARYIQYSEQHQLQREHMKENLKAASHIHQHMKEHQKLQEKAEKEEFHRKMMQQLAEENRLEQMSAQRRRIKIEQFKDEIEKLWIAKKAAFEEQIEESSRRRRKEEELNARKEALIEEERCRLLAEHGKRLAKFLPKGTLQQPEDLKIVGLRR</sequence>